<protein>
    <submittedName>
        <fullName evidence="2">Mucin-2</fullName>
    </submittedName>
</protein>
<sequence>MHPIQNHPHPSELTAGSSLRLVSLKVRTAAHRESLSQIPEISIRNSDIMLSKSMSSALIGCLIINAICVNAQTNIVQPSCPTGYQYVDGKCLSSASCPEGYYLHIDGKCYLQTNFICKPGYFLNTDGKCYRTNPEPCPFETTTTTTTEPTTTTTTTTELTTTTTTEPTTTTTTTTTEPTTTTTTTTEPTTTTTTTEPTTTTTTTEPTTTTTTTTEPTTTTPTEPPQDDLPIPDELTRCPPGSVFIASQCRKIVCSEGEFHAGRCISPACPQGTVWYGKSCQEPGYITTILEISNLIHNEHKYTVTSENINRVEYITAAPYDPDKDKSYDPSTPENVPDNIVEITTTTTRRPWIYTRPTTKQPVVDELFPGRDPKPGCCFVKSARICINYAPNWVCSSKEKKFCDPRVCTAPVVYLKPPQIVHGENPKRVVMPPNPPLLACSTPECKESEVLDCSGCKDNQREKCSPGCYSYYCPNGSCAFMNTEDFCGIYPGEFGCNAKDGCIWDWCSKKCY</sequence>
<gene>
    <name evidence="2" type="primary">LOC108047451</name>
</gene>
<feature type="region of interest" description="Disordered" evidence="1">
    <location>
        <begin position="138"/>
        <end position="231"/>
    </location>
</feature>
<dbReference type="AlphaFoldDB" id="A0A6P4EY98"/>
<evidence type="ECO:0000256" key="1">
    <source>
        <dbReference type="SAM" id="MobiDB-lite"/>
    </source>
</evidence>
<dbReference type="RefSeq" id="XP_016983130.2">
    <property type="nucleotide sequence ID" value="XM_017127641.2"/>
</dbReference>
<evidence type="ECO:0000313" key="2">
    <source>
        <dbReference type="RefSeq" id="XP_016983130.1"/>
    </source>
</evidence>
<feature type="compositionally biased region" description="Low complexity" evidence="1">
    <location>
        <begin position="140"/>
        <end position="221"/>
    </location>
</feature>
<dbReference type="GeneID" id="108047451"/>
<proteinExistence type="predicted"/>
<dbReference type="OrthoDB" id="7250310at2759"/>
<accession>A0A6P4EY98</accession>
<reference evidence="2" key="1">
    <citation type="submission" date="2025-08" db="UniProtKB">
        <authorList>
            <consortium name="RefSeq"/>
        </authorList>
    </citation>
    <scope>IDENTIFICATION</scope>
</reference>
<name>A0A6P4EY98_DRORH</name>
<organism evidence="2">
    <name type="scientific">Drosophila rhopaloa</name>
    <name type="common">Fruit fly</name>
    <dbReference type="NCBI Taxonomy" id="1041015"/>
    <lineage>
        <taxon>Eukaryota</taxon>
        <taxon>Metazoa</taxon>
        <taxon>Ecdysozoa</taxon>
        <taxon>Arthropoda</taxon>
        <taxon>Hexapoda</taxon>
        <taxon>Insecta</taxon>
        <taxon>Pterygota</taxon>
        <taxon>Neoptera</taxon>
        <taxon>Endopterygota</taxon>
        <taxon>Diptera</taxon>
        <taxon>Brachycera</taxon>
        <taxon>Muscomorpha</taxon>
        <taxon>Ephydroidea</taxon>
        <taxon>Drosophilidae</taxon>
        <taxon>Drosophila</taxon>
        <taxon>Sophophora</taxon>
    </lineage>
</organism>
<dbReference type="RefSeq" id="XP_016983130.1">
    <property type="nucleotide sequence ID" value="XM_017127641.1"/>
</dbReference>